<comment type="caution">
    <text evidence="1">The sequence shown here is derived from an EMBL/GenBank/DDBJ whole genome shotgun (WGS) entry which is preliminary data.</text>
</comment>
<dbReference type="RefSeq" id="WP_054535259.1">
    <property type="nucleotide sequence ID" value="NZ_LGKP01000022.1"/>
</dbReference>
<dbReference type="AlphaFoldDB" id="A0A0N8GRD0"/>
<dbReference type="STRING" id="70996.SE18_14960"/>
<gene>
    <name evidence="1" type="ORF">SE18_14960</name>
</gene>
<keyword evidence="2" id="KW-1185">Reference proteome</keyword>
<accession>A0A0N8GRD0</accession>
<reference evidence="1 2" key="1">
    <citation type="submission" date="2015-07" db="EMBL/GenBank/DDBJ databases">
        <title>Whole genome sequence of Herpetosiphon geysericola DSM 7119.</title>
        <authorList>
            <person name="Hemp J."/>
            <person name="Ward L.M."/>
            <person name="Pace L.A."/>
            <person name="Fischer W.W."/>
        </authorList>
    </citation>
    <scope>NUCLEOTIDE SEQUENCE [LARGE SCALE GENOMIC DNA]</scope>
    <source>
        <strain evidence="1 2">DSM 7119</strain>
    </source>
</reference>
<evidence type="ECO:0000313" key="2">
    <source>
        <dbReference type="Proteomes" id="UP000050277"/>
    </source>
</evidence>
<protein>
    <submittedName>
        <fullName evidence="1">Uncharacterized protein</fullName>
    </submittedName>
</protein>
<sequence>MTARFHGKVIFVLESPGNWPEVARIVTIKRNNNESALSFLKRCQRNGETFKHQRFASTKQSLTATMEVDYTDDQPTLAKIILAPTTN</sequence>
<dbReference type="Proteomes" id="UP000050277">
    <property type="component" value="Unassembled WGS sequence"/>
</dbReference>
<proteinExistence type="predicted"/>
<organism evidence="1 2">
    <name type="scientific">Herpetosiphon geysericola</name>
    <dbReference type="NCBI Taxonomy" id="70996"/>
    <lineage>
        <taxon>Bacteria</taxon>
        <taxon>Bacillati</taxon>
        <taxon>Chloroflexota</taxon>
        <taxon>Chloroflexia</taxon>
        <taxon>Herpetosiphonales</taxon>
        <taxon>Herpetosiphonaceae</taxon>
        <taxon>Herpetosiphon</taxon>
    </lineage>
</organism>
<evidence type="ECO:0000313" key="1">
    <source>
        <dbReference type="EMBL" id="KPL86154.1"/>
    </source>
</evidence>
<name>A0A0N8GRD0_9CHLR</name>
<dbReference type="EMBL" id="LGKP01000022">
    <property type="protein sequence ID" value="KPL86154.1"/>
    <property type="molecule type" value="Genomic_DNA"/>
</dbReference>